<sequence>MLTGLFERLAVVEARDHCAGNTGVVTTTRSASLGSKWLSKCVVRLAVEFNYSPALAAKILKNLCVTTHLCYAHANVTRRIKEVSKLQDKLADCFRAYMLFLSVAQPGTTTNPYGSRKWREFRDLAIGTPCFNTKEGLATQEPIHTLGQVSLPESIRRVLDRGPKYAVEPRKSRAELLSLVRGVARKVPETESERCVSEGVDVLIKRSPDLRVCPKLKVAHIHPSQKDKIRVKLATQVFSGSMAGGLNYNQEQGISELVDCEEFIHFIMHLNNLFDALNRR</sequence>
<gene>
    <name evidence="1" type="ORF">HPB47_022243</name>
</gene>
<organism evidence="1 2">
    <name type="scientific">Ixodes persulcatus</name>
    <name type="common">Taiga tick</name>
    <dbReference type="NCBI Taxonomy" id="34615"/>
    <lineage>
        <taxon>Eukaryota</taxon>
        <taxon>Metazoa</taxon>
        <taxon>Ecdysozoa</taxon>
        <taxon>Arthropoda</taxon>
        <taxon>Chelicerata</taxon>
        <taxon>Arachnida</taxon>
        <taxon>Acari</taxon>
        <taxon>Parasitiformes</taxon>
        <taxon>Ixodida</taxon>
        <taxon>Ixodoidea</taxon>
        <taxon>Ixodidae</taxon>
        <taxon>Ixodinae</taxon>
        <taxon>Ixodes</taxon>
    </lineage>
</organism>
<evidence type="ECO:0000313" key="2">
    <source>
        <dbReference type="Proteomes" id="UP000805193"/>
    </source>
</evidence>
<name>A0AC60QA99_IXOPE</name>
<dbReference type="Proteomes" id="UP000805193">
    <property type="component" value="Unassembled WGS sequence"/>
</dbReference>
<proteinExistence type="predicted"/>
<evidence type="ECO:0000313" key="1">
    <source>
        <dbReference type="EMBL" id="KAG0430944.1"/>
    </source>
</evidence>
<reference evidence="1 2" key="1">
    <citation type="journal article" date="2020" name="Cell">
        <title>Large-Scale Comparative Analyses of Tick Genomes Elucidate Their Genetic Diversity and Vector Capacities.</title>
        <authorList>
            <consortium name="Tick Genome and Microbiome Consortium (TIGMIC)"/>
            <person name="Jia N."/>
            <person name="Wang J."/>
            <person name="Shi W."/>
            <person name="Du L."/>
            <person name="Sun Y."/>
            <person name="Zhan W."/>
            <person name="Jiang J.F."/>
            <person name="Wang Q."/>
            <person name="Zhang B."/>
            <person name="Ji P."/>
            <person name="Bell-Sakyi L."/>
            <person name="Cui X.M."/>
            <person name="Yuan T.T."/>
            <person name="Jiang B.G."/>
            <person name="Yang W.F."/>
            <person name="Lam T.T."/>
            <person name="Chang Q.C."/>
            <person name="Ding S.J."/>
            <person name="Wang X.J."/>
            <person name="Zhu J.G."/>
            <person name="Ruan X.D."/>
            <person name="Zhao L."/>
            <person name="Wei J.T."/>
            <person name="Ye R.Z."/>
            <person name="Que T.C."/>
            <person name="Du C.H."/>
            <person name="Zhou Y.H."/>
            <person name="Cheng J.X."/>
            <person name="Dai P.F."/>
            <person name="Guo W.B."/>
            <person name="Han X.H."/>
            <person name="Huang E.J."/>
            <person name="Li L.F."/>
            <person name="Wei W."/>
            <person name="Gao Y.C."/>
            <person name="Liu J.Z."/>
            <person name="Shao H.Z."/>
            <person name="Wang X."/>
            <person name="Wang C.C."/>
            <person name="Yang T.C."/>
            <person name="Huo Q.B."/>
            <person name="Li W."/>
            <person name="Chen H.Y."/>
            <person name="Chen S.E."/>
            <person name="Zhou L.G."/>
            <person name="Ni X.B."/>
            <person name="Tian J.H."/>
            <person name="Sheng Y."/>
            <person name="Liu T."/>
            <person name="Pan Y.S."/>
            <person name="Xia L.Y."/>
            <person name="Li J."/>
            <person name="Zhao F."/>
            <person name="Cao W.C."/>
        </authorList>
    </citation>
    <scope>NUCLEOTIDE SEQUENCE [LARGE SCALE GENOMIC DNA]</scope>
    <source>
        <strain evidence="1">Iper-2018</strain>
    </source>
</reference>
<dbReference type="EMBL" id="JABSTQ010009275">
    <property type="protein sequence ID" value="KAG0430944.1"/>
    <property type="molecule type" value="Genomic_DNA"/>
</dbReference>
<comment type="caution">
    <text evidence="1">The sequence shown here is derived from an EMBL/GenBank/DDBJ whole genome shotgun (WGS) entry which is preliminary data.</text>
</comment>
<protein>
    <submittedName>
        <fullName evidence="1">Uncharacterized protein</fullName>
    </submittedName>
</protein>
<keyword evidence="2" id="KW-1185">Reference proteome</keyword>
<accession>A0AC60QA99</accession>